<comment type="subcellular location">
    <subcellularLocation>
        <location evidence="1">Cell membrane</location>
        <topology evidence="1">Multi-pass membrane protein</topology>
    </subcellularLocation>
</comment>
<feature type="transmembrane region" description="Helical" evidence="7">
    <location>
        <begin position="320"/>
        <end position="338"/>
    </location>
</feature>
<dbReference type="Gene3D" id="1.20.1250.20">
    <property type="entry name" value="MFS general substrate transporter like domains"/>
    <property type="match status" value="2"/>
</dbReference>
<evidence type="ECO:0000256" key="4">
    <source>
        <dbReference type="ARBA" id="ARBA00022692"/>
    </source>
</evidence>
<name>A0ABR7G3N3_9FIRM</name>
<feature type="transmembrane region" description="Helical" evidence="7">
    <location>
        <begin position="359"/>
        <end position="382"/>
    </location>
</feature>
<dbReference type="RefSeq" id="WP_117991301.1">
    <property type="nucleotide sequence ID" value="NZ_JACOPE010000001.1"/>
</dbReference>
<evidence type="ECO:0000313" key="9">
    <source>
        <dbReference type="EMBL" id="MBC5682044.1"/>
    </source>
</evidence>
<proteinExistence type="predicted"/>
<evidence type="ECO:0000256" key="7">
    <source>
        <dbReference type="SAM" id="Phobius"/>
    </source>
</evidence>
<dbReference type="PANTHER" id="PTHR43124">
    <property type="entry name" value="PURINE EFFLUX PUMP PBUE"/>
    <property type="match status" value="1"/>
</dbReference>
<evidence type="ECO:0000256" key="1">
    <source>
        <dbReference type="ARBA" id="ARBA00004651"/>
    </source>
</evidence>
<keyword evidence="6 7" id="KW-0472">Membrane</keyword>
<sequence length="429" mass="46813">MKKKNEKNVKKYLALILMMFAMSTIYTLPYLRYSFFTALQDAMGLSNDATKYGNLMSVYGIMNLLMYLPGGIIADKFDSKKLLVFSMVGTGALGLWMATWPSYNGLLIIHLLFGITTVLTFWSSSVKVVNLLASSGEQGETFGFLESGRNVIGLALSAITLALFAYLSKKVNEVAGITFVIVLYSIIMILVGIVLYFMLPNFAKDPETTNASVKDSLIAMGKCFKMPITWCLSAFIFTCSIMTGSGSYYAPYLQEFCGMTVAAASTYAVVRTTVAPILAGPVAGKASKKFGRSTPVIMFGCIGLIITNILLRLVPGKTNVLFLIMVIMVLTAFSYSCNRSVYWATIDEVGAPKNVVGSITGIASMIGFLPDAFLGTLYGSWIDNFGMEIAYNKIFTFCVIVSVLGLFVALCGDRIIKKAQKTQKTIEKK</sequence>
<keyword evidence="10" id="KW-1185">Reference proteome</keyword>
<accession>A0ABR7G3N3</accession>
<feature type="transmembrane region" description="Helical" evidence="7">
    <location>
        <begin position="296"/>
        <end position="314"/>
    </location>
</feature>
<organism evidence="9 10">
    <name type="scientific">Ruminococcus hominis</name>
    <dbReference type="NCBI Taxonomy" id="2763065"/>
    <lineage>
        <taxon>Bacteria</taxon>
        <taxon>Bacillati</taxon>
        <taxon>Bacillota</taxon>
        <taxon>Clostridia</taxon>
        <taxon>Eubacteriales</taxon>
        <taxon>Oscillospiraceae</taxon>
        <taxon>Ruminococcus</taxon>
    </lineage>
</organism>
<dbReference type="SUPFAM" id="SSF103473">
    <property type="entry name" value="MFS general substrate transporter"/>
    <property type="match status" value="1"/>
</dbReference>
<feature type="transmembrane region" description="Helical" evidence="7">
    <location>
        <begin position="52"/>
        <end position="70"/>
    </location>
</feature>
<feature type="transmembrane region" description="Helical" evidence="7">
    <location>
        <begin position="262"/>
        <end position="284"/>
    </location>
</feature>
<dbReference type="InterPro" id="IPR011701">
    <property type="entry name" value="MFS"/>
</dbReference>
<reference evidence="9 10" key="1">
    <citation type="submission" date="2020-08" db="EMBL/GenBank/DDBJ databases">
        <title>Genome public.</title>
        <authorList>
            <person name="Liu C."/>
            <person name="Sun Q."/>
        </authorList>
    </citation>
    <scope>NUCLEOTIDE SEQUENCE [LARGE SCALE GENOMIC DNA]</scope>
    <source>
        <strain evidence="9 10">NSJ-13</strain>
    </source>
</reference>
<gene>
    <name evidence="9" type="ORF">H8S40_00300</name>
</gene>
<feature type="transmembrane region" description="Helical" evidence="7">
    <location>
        <begin position="150"/>
        <end position="168"/>
    </location>
</feature>
<keyword evidence="5 7" id="KW-1133">Transmembrane helix</keyword>
<evidence type="ECO:0000313" key="10">
    <source>
        <dbReference type="Proteomes" id="UP000631576"/>
    </source>
</evidence>
<feature type="domain" description="Major facilitator superfamily (MFS) profile" evidence="8">
    <location>
        <begin position="13"/>
        <end position="417"/>
    </location>
</feature>
<protein>
    <submittedName>
        <fullName evidence="9">MFS transporter</fullName>
    </submittedName>
</protein>
<feature type="transmembrane region" description="Helical" evidence="7">
    <location>
        <begin position="82"/>
        <end position="100"/>
    </location>
</feature>
<keyword evidence="4 7" id="KW-0812">Transmembrane</keyword>
<feature type="transmembrane region" description="Helical" evidence="7">
    <location>
        <begin position="394"/>
        <end position="416"/>
    </location>
</feature>
<evidence type="ECO:0000256" key="5">
    <source>
        <dbReference type="ARBA" id="ARBA00022989"/>
    </source>
</evidence>
<dbReference type="Proteomes" id="UP000631576">
    <property type="component" value="Unassembled WGS sequence"/>
</dbReference>
<keyword evidence="2" id="KW-0813">Transport</keyword>
<feature type="transmembrane region" description="Helical" evidence="7">
    <location>
        <begin position="228"/>
        <end position="250"/>
    </location>
</feature>
<feature type="transmembrane region" description="Helical" evidence="7">
    <location>
        <begin position="12"/>
        <end position="32"/>
    </location>
</feature>
<evidence type="ECO:0000259" key="8">
    <source>
        <dbReference type="PROSITE" id="PS50850"/>
    </source>
</evidence>
<feature type="transmembrane region" description="Helical" evidence="7">
    <location>
        <begin position="106"/>
        <end position="129"/>
    </location>
</feature>
<dbReference type="EMBL" id="JACOPE010000001">
    <property type="protein sequence ID" value="MBC5682044.1"/>
    <property type="molecule type" value="Genomic_DNA"/>
</dbReference>
<dbReference type="Pfam" id="PF07690">
    <property type="entry name" value="MFS_1"/>
    <property type="match status" value="1"/>
</dbReference>
<dbReference type="InterPro" id="IPR050189">
    <property type="entry name" value="MFS_Efflux_Transporters"/>
</dbReference>
<keyword evidence="3" id="KW-1003">Cell membrane</keyword>
<dbReference type="PROSITE" id="PS50850">
    <property type="entry name" value="MFS"/>
    <property type="match status" value="1"/>
</dbReference>
<comment type="caution">
    <text evidence="9">The sequence shown here is derived from an EMBL/GenBank/DDBJ whole genome shotgun (WGS) entry which is preliminary data.</text>
</comment>
<dbReference type="InterPro" id="IPR020846">
    <property type="entry name" value="MFS_dom"/>
</dbReference>
<evidence type="ECO:0000256" key="6">
    <source>
        <dbReference type="ARBA" id="ARBA00023136"/>
    </source>
</evidence>
<dbReference type="InterPro" id="IPR036259">
    <property type="entry name" value="MFS_trans_sf"/>
</dbReference>
<dbReference type="CDD" id="cd06174">
    <property type="entry name" value="MFS"/>
    <property type="match status" value="1"/>
</dbReference>
<dbReference type="PANTHER" id="PTHR43124:SF3">
    <property type="entry name" value="CHLORAMPHENICOL EFFLUX PUMP RV0191"/>
    <property type="match status" value="1"/>
</dbReference>
<evidence type="ECO:0000256" key="3">
    <source>
        <dbReference type="ARBA" id="ARBA00022475"/>
    </source>
</evidence>
<feature type="transmembrane region" description="Helical" evidence="7">
    <location>
        <begin position="174"/>
        <end position="199"/>
    </location>
</feature>
<evidence type="ECO:0000256" key="2">
    <source>
        <dbReference type="ARBA" id="ARBA00022448"/>
    </source>
</evidence>